<dbReference type="OrthoDB" id="8966054at2"/>
<dbReference type="EMBL" id="LAQT01000001">
    <property type="protein sequence ID" value="KPC55334.1"/>
    <property type="molecule type" value="Genomic_DNA"/>
</dbReference>
<dbReference type="Proteomes" id="UP000037939">
    <property type="component" value="Unassembled WGS sequence"/>
</dbReference>
<gene>
    <name evidence="1" type="ORF">WG78_01715</name>
</gene>
<proteinExistence type="predicted"/>
<comment type="caution">
    <text evidence="1">The sequence shown here is derived from an EMBL/GenBank/DDBJ whole genome shotgun (WGS) entry which is preliminary data.</text>
</comment>
<reference evidence="1 2" key="1">
    <citation type="submission" date="2015-07" db="EMBL/GenBank/DDBJ databases">
        <title>Draft genome sequence of the Amantichitinum ursilacus IGB-41, a new chitin-degrading bacterium.</title>
        <authorList>
            <person name="Kirstahler P."/>
            <person name="Guenther M."/>
            <person name="Grumaz C."/>
            <person name="Rupp S."/>
            <person name="Zibek S."/>
            <person name="Sohn K."/>
        </authorList>
    </citation>
    <scope>NUCLEOTIDE SEQUENCE [LARGE SCALE GENOMIC DNA]</scope>
    <source>
        <strain evidence="1 2">IGB-41</strain>
    </source>
</reference>
<dbReference type="AlphaFoldDB" id="A0A0N0XL95"/>
<accession>A0A0N0XL95</accession>
<keyword evidence="2" id="KW-1185">Reference proteome</keyword>
<dbReference type="RefSeq" id="WP_053936043.1">
    <property type="nucleotide sequence ID" value="NZ_LAQT01000001.1"/>
</dbReference>
<name>A0A0N0XL95_9NEIS</name>
<sequence length="86" mass="9575">MSLLTLDQFPEQERTAFAAICREFGFEPDDFVVSADAHVADTLCDGIEVVTVLRDRGFQQYSPPEWIAEFEDSLAHGEFGAPGVQH</sequence>
<organism evidence="1 2">
    <name type="scientific">Amantichitinum ursilacus</name>
    <dbReference type="NCBI Taxonomy" id="857265"/>
    <lineage>
        <taxon>Bacteria</taxon>
        <taxon>Pseudomonadati</taxon>
        <taxon>Pseudomonadota</taxon>
        <taxon>Betaproteobacteria</taxon>
        <taxon>Neisseriales</taxon>
        <taxon>Chitinibacteraceae</taxon>
        <taxon>Amantichitinum</taxon>
    </lineage>
</organism>
<evidence type="ECO:0000313" key="2">
    <source>
        <dbReference type="Proteomes" id="UP000037939"/>
    </source>
</evidence>
<dbReference type="STRING" id="857265.WG78_01715"/>
<evidence type="ECO:0000313" key="1">
    <source>
        <dbReference type="EMBL" id="KPC55334.1"/>
    </source>
</evidence>
<protein>
    <submittedName>
        <fullName evidence="1">Uncharacterized protein</fullName>
    </submittedName>
</protein>